<name>A0A8W8IRP6_MAGGI</name>
<dbReference type="AlphaFoldDB" id="A0A8W8IRP6"/>
<evidence type="ECO:0000256" key="1">
    <source>
        <dbReference type="SAM" id="MobiDB-lite"/>
    </source>
</evidence>
<evidence type="ECO:0000259" key="2">
    <source>
        <dbReference type="Pfam" id="PF08719"/>
    </source>
</evidence>
<dbReference type="InterPro" id="IPR012816">
    <property type="entry name" value="NADAR"/>
</dbReference>
<feature type="domain" description="NADAR" evidence="2">
    <location>
        <begin position="18"/>
        <end position="128"/>
    </location>
</feature>
<reference evidence="3" key="1">
    <citation type="submission" date="2022-08" db="UniProtKB">
        <authorList>
            <consortium name="EnsemblMetazoa"/>
        </authorList>
    </citation>
    <scope>IDENTIFICATION</scope>
    <source>
        <strain evidence="3">05x7-T-G4-1.051#20</strain>
    </source>
</reference>
<dbReference type="Gene3D" id="1.10.357.40">
    <property type="entry name" value="YbiA-like"/>
    <property type="match status" value="1"/>
</dbReference>
<dbReference type="Pfam" id="PF08719">
    <property type="entry name" value="NADAR"/>
    <property type="match status" value="1"/>
</dbReference>
<feature type="region of interest" description="Disordered" evidence="1">
    <location>
        <begin position="176"/>
        <end position="195"/>
    </location>
</feature>
<dbReference type="SUPFAM" id="SSF143990">
    <property type="entry name" value="YbiA-like"/>
    <property type="match status" value="1"/>
</dbReference>
<evidence type="ECO:0000313" key="4">
    <source>
        <dbReference type="Proteomes" id="UP000005408"/>
    </source>
</evidence>
<accession>A0A8W8IRP6</accession>
<evidence type="ECO:0000313" key="3">
    <source>
        <dbReference type="EnsemblMetazoa" id="G15557.1:cds"/>
    </source>
</evidence>
<proteinExistence type="predicted"/>
<dbReference type="InterPro" id="IPR037238">
    <property type="entry name" value="YbiA-like_sf"/>
</dbReference>
<dbReference type="EnsemblMetazoa" id="G15557.1">
    <property type="protein sequence ID" value="G15557.1:cds"/>
    <property type="gene ID" value="G15557"/>
</dbReference>
<dbReference type="Proteomes" id="UP000005408">
    <property type="component" value="Unassembled WGS sequence"/>
</dbReference>
<protein>
    <recommendedName>
        <fullName evidence="2">NADAR domain-containing protein</fullName>
    </recommendedName>
</protein>
<sequence>MQRSIQDNTRPTGSIRDNPLSNFFPCDLRVFGEHHKTAEHAYQLTKAIRSGNTDAAQKVRDAETALDAKRIGNSVKDPQGWSDDKETVMEEIVTAKADQIAEVKAVLEKLDGSITFAEGTFDMFWGTDQYQASITTTEPLDLKLRPIITVEADDATQENMENIRALFLLNFPVNDDEQTSATETRDQSESDEVVD</sequence>
<dbReference type="CDD" id="cd15457">
    <property type="entry name" value="NADAR"/>
    <property type="match status" value="1"/>
</dbReference>
<organism evidence="3 4">
    <name type="scientific">Magallana gigas</name>
    <name type="common">Pacific oyster</name>
    <name type="synonym">Crassostrea gigas</name>
    <dbReference type="NCBI Taxonomy" id="29159"/>
    <lineage>
        <taxon>Eukaryota</taxon>
        <taxon>Metazoa</taxon>
        <taxon>Spiralia</taxon>
        <taxon>Lophotrochozoa</taxon>
        <taxon>Mollusca</taxon>
        <taxon>Bivalvia</taxon>
        <taxon>Autobranchia</taxon>
        <taxon>Pteriomorphia</taxon>
        <taxon>Ostreida</taxon>
        <taxon>Ostreoidea</taxon>
        <taxon>Ostreidae</taxon>
        <taxon>Magallana</taxon>
    </lineage>
</organism>
<keyword evidence="4" id="KW-1185">Reference proteome</keyword>